<evidence type="ECO:0000313" key="1">
    <source>
        <dbReference type="EMBL" id="JAH85588.1"/>
    </source>
</evidence>
<sequence>MEKQITTQIVFFLI</sequence>
<dbReference type="EMBL" id="GBXM01022989">
    <property type="protein sequence ID" value="JAH85588.1"/>
    <property type="molecule type" value="Transcribed_RNA"/>
</dbReference>
<protein>
    <submittedName>
        <fullName evidence="1">Uncharacterized protein</fullName>
    </submittedName>
</protein>
<proteinExistence type="predicted"/>
<accession>A0A0E9W7Y1</accession>
<name>A0A0E9W7Y1_ANGAN</name>
<reference evidence="1" key="2">
    <citation type="journal article" date="2015" name="Fish Shellfish Immunol.">
        <title>Early steps in the European eel (Anguilla anguilla)-Vibrio vulnificus interaction in the gills: Role of the RtxA13 toxin.</title>
        <authorList>
            <person name="Callol A."/>
            <person name="Pajuelo D."/>
            <person name="Ebbesson L."/>
            <person name="Teles M."/>
            <person name="MacKenzie S."/>
            <person name="Amaro C."/>
        </authorList>
    </citation>
    <scope>NUCLEOTIDE SEQUENCE</scope>
</reference>
<organism evidence="1">
    <name type="scientific">Anguilla anguilla</name>
    <name type="common">European freshwater eel</name>
    <name type="synonym">Muraena anguilla</name>
    <dbReference type="NCBI Taxonomy" id="7936"/>
    <lineage>
        <taxon>Eukaryota</taxon>
        <taxon>Metazoa</taxon>
        <taxon>Chordata</taxon>
        <taxon>Craniata</taxon>
        <taxon>Vertebrata</taxon>
        <taxon>Euteleostomi</taxon>
        <taxon>Actinopterygii</taxon>
        <taxon>Neopterygii</taxon>
        <taxon>Teleostei</taxon>
        <taxon>Anguilliformes</taxon>
        <taxon>Anguillidae</taxon>
        <taxon>Anguilla</taxon>
    </lineage>
</organism>
<reference evidence="1" key="1">
    <citation type="submission" date="2014-11" db="EMBL/GenBank/DDBJ databases">
        <authorList>
            <person name="Amaro Gonzalez C."/>
        </authorList>
    </citation>
    <scope>NUCLEOTIDE SEQUENCE</scope>
</reference>